<keyword evidence="6" id="KW-1185">Reference proteome</keyword>
<evidence type="ECO:0000256" key="3">
    <source>
        <dbReference type="ARBA" id="ARBA00022490"/>
    </source>
</evidence>
<dbReference type="InterPro" id="IPR039315">
    <property type="entry name" value="CheW"/>
</dbReference>
<dbReference type="PANTHER" id="PTHR22617">
    <property type="entry name" value="CHEMOTAXIS SENSOR HISTIDINE KINASE-RELATED"/>
    <property type="match status" value="1"/>
</dbReference>
<evidence type="ECO:0000313" key="5">
    <source>
        <dbReference type="EMBL" id="MFB9887568.1"/>
    </source>
</evidence>
<evidence type="ECO:0000256" key="1">
    <source>
        <dbReference type="ARBA" id="ARBA00004496"/>
    </source>
</evidence>
<dbReference type="InterPro" id="IPR036061">
    <property type="entry name" value="CheW-like_dom_sf"/>
</dbReference>
<dbReference type="PANTHER" id="PTHR22617:SF45">
    <property type="entry name" value="CHEMOTAXIS PROTEIN CHEW"/>
    <property type="match status" value="1"/>
</dbReference>
<dbReference type="SMART" id="SM00260">
    <property type="entry name" value="CheW"/>
    <property type="match status" value="1"/>
</dbReference>
<dbReference type="InterPro" id="IPR002545">
    <property type="entry name" value="CheW-lke_dom"/>
</dbReference>
<dbReference type="Gene3D" id="2.40.50.180">
    <property type="entry name" value="CheA-289, Domain 4"/>
    <property type="match status" value="1"/>
</dbReference>
<feature type="domain" description="CheW-like" evidence="4">
    <location>
        <begin position="13"/>
        <end position="156"/>
    </location>
</feature>
<evidence type="ECO:0000259" key="4">
    <source>
        <dbReference type="PROSITE" id="PS50851"/>
    </source>
</evidence>
<dbReference type="RefSeq" id="WP_051527624.1">
    <property type="nucleotide sequence ID" value="NZ_JBHLZN010000005.1"/>
</dbReference>
<dbReference type="CDD" id="cd00732">
    <property type="entry name" value="CheW"/>
    <property type="match status" value="1"/>
</dbReference>
<gene>
    <name evidence="5" type="ORF">ACFFLH_14195</name>
</gene>
<keyword evidence="3" id="KW-0963">Cytoplasm</keyword>
<accession>A0ABV5ZE82</accession>
<proteinExistence type="predicted"/>
<sequence>MDELQQLGLDEEAEQYLTFVLDGQDYGVSILSVQEILGWEAATPIPNAPAFMQGVINLRGTIVPVIDMRMRFNLPPVQYGPLTVLLVLTVKKGDRSRTIGVIVDAVSDVYNVNQEAVQDAPRINRAISAEFLRGLINIDGRMVMLLDTDKLAELDA</sequence>
<name>A0ABV5ZE82_9GAMM</name>
<dbReference type="SUPFAM" id="SSF50341">
    <property type="entry name" value="CheW-like"/>
    <property type="match status" value="1"/>
</dbReference>
<comment type="caution">
    <text evidence="5">The sequence shown here is derived from an EMBL/GenBank/DDBJ whole genome shotgun (WGS) entry which is preliminary data.</text>
</comment>
<dbReference type="EMBL" id="JBHLZN010000005">
    <property type="protein sequence ID" value="MFB9887568.1"/>
    <property type="molecule type" value="Genomic_DNA"/>
</dbReference>
<organism evidence="5 6">
    <name type="scientific">Balneatrix alpica</name>
    <dbReference type="NCBI Taxonomy" id="75684"/>
    <lineage>
        <taxon>Bacteria</taxon>
        <taxon>Pseudomonadati</taxon>
        <taxon>Pseudomonadota</taxon>
        <taxon>Gammaproteobacteria</taxon>
        <taxon>Oceanospirillales</taxon>
        <taxon>Balneatrichaceae</taxon>
        <taxon>Balneatrix</taxon>
    </lineage>
</organism>
<dbReference type="PROSITE" id="PS50851">
    <property type="entry name" value="CHEW"/>
    <property type="match status" value="1"/>
</dbReference>
<dbReference type="Pfam" id="PF01584">
    <property type="entry name" value="CheW"/>
    <property type="match status" value="1"/>
</dbReference>
<comment type="subcellular location">
    <subcellularLocation>
        <location evidence="1">Cytoplasm</location>
    </subcellularLocation>
</comment>
<evidence type="ECO:0000313" key="6">
    <source>
        <dbReference type="Proteomes" id="UP001589628"/>
    </source>
</evidence>
<protein>
    <recommendedName>
        <fullName evidence="2">Chemotaxis protein CheW</fullName>
    </recommendedName>
</protein>
<evidence type="ECO:0000256" key="2">
    <source>
        <dbReference type="ARBA" id="ARBA00021483"/>
    </source>
</evidence>
<reference evidence="5 6" key="1">
    <citation type="submission" date="2024-09" db="EMBL/GenBank/DDBJ databases">
        <authorList>
            <person name="Sun Q."/>
            <person name="Mori K."/>
        </authorList>
    </citation>
    <scope>NUCLEOTIDE SEQUENCE [LARGE SCALE GENOMIC DNA]</scope>
    <source>
        <strain evidence="5 6">ATCC 51285</strain>
    </source>
</reference>
<dbReference type="Gene3D" id="2.30.30.40">
    <property type="entry name" value="SH3 Domains"/>
    <property type="match status" value="1"/>
</dbReference>
<dbReference type="Proteomes" id="UP001589628">
    <property type="component" value="Unassembled WGS sequence"/>
</dbReference>